<dbReference type="GO" id="GO:0016829">
    <property type="term" value="F:lyase activity"/>
    <property type="evidence" value="ECO:0007669"/>
    <property type="project" value="UniProtKB-KW"/>
</dbReference>
<feature type="transmembrane region" description="Helical" evidence="8">
    <location>
        <begin position="603"/>
        <end position="630"/>
    </location>
</feature>
<feature type="transmembrane region" description="Helical" evidence="8">
    <location>
        <begin position="330"/>
        <end position="348"/>
    </location>
</feature>
<dbReference type="GO" id="GO:0005886">
    <property type="term" value="C:plasma membrane"/>
    <property type="evidence" value="ECO:0007669"/>
    <property type="project" value="UniProtKB-SubCell"/>
</dbReference>
<feature type="transmembrane region" description="Helical" evidence="8">
    <location>
        <begin position="139"/>
        <end position="164"/>
    </location>
</feature>
<feature type="transmembrane region" description="Helical" evidence="8">
    <location>
        <begin position="60"/>
        <end position="81"/>
    </location>
</feature>
<feature type="transmembrane region" description="Helical" evidence="8">
    <location>
        <begin position="307"/>
        <end position="324"/>
    </location>
</feature>
<keyword evidence="5" id="KW-0560">Oxidoreductase</keyword>
<dbReference type="Pfam" id="PF00662">
    <property type="entry name" value="Proton_antipo_N"/>
    <property type="match status" value="1"/>
</dbReference>
<evidence type="ECO:0000256" key="4">
    <source>
        <dbReference type="ARBA" id="ARBA00022989"/>
    </source>
</evidence>
<dbReference type="PRINTS" id="PR01437">
    <property type="entry name" value="NUOXDRDTASE4"/>
</dbReference>
<dbReference type="GO" id="GO:0008137">
    <property type="term" value="F:NADH dehydrogenase (ubiquinone) activity"/>
    <property type="evidence" value="ECO:0007669"/>
    <property type="project" value="InterPro"/>
</dbReference>
<dbReference type="RefSeq" id="WP_090364660.1">
    <property type="nucleotide sequence ID" value="NZ_FNEM01000005.1"/>
</dbReference>
<feature type="transmembrane region" description="Helical" evidence="8">
    <location>
        <begin position="101"/>
        <end position="119"/>
    </location>
</feature>
<feature type="transmembrane region" description="Helical" evidence="8">
    <location>
        <begin position="1180"/>
        <end position="1202"/>
    </location>
</feature>
<feature type="transmembrane region" description="Helical" evidence="8">
    <location>
        <begin position="250"/>
        <end position="268"/>
    </location>
</feature>
<dbReference type="InterPro" id="IPR003918">
    <property type="entry name" value="NADH_UbQ_OxRdtase"/>
</dbReference>
<feature type="transmembrane region" description="Helical" evidence="8">
    <location>
        <begin position="869"/>
        <end position="890"/>
    </location>
</feature>
<evidence type="ECO:0000256" key="5">
    <source>
        <dbReference type="ARBA" id="ARBA00023002"/>
    </source>
</evidence>
<sequence length="1257" mass="135254">MGELSVWAWGGAALLLIGELWAWMHYRNLGKLLLFSTIAEMGYLGLGLGLGTTLGETGAWFHLSLQLVMRLLVIVAAWRLIRRAGSAELTDVAKVAPQLPLTRLLLGFGLFSVMGLSPFKGAFSKFIILYSAVDQGHWAVALTATLASVVAAVYTITVIQALCFGQQSDGQRWREWAFGSRTWLLMVALAALTVLLSLDPEPLLHGIGQSLGLTAADGLPTFETPWHPLVLLPYLSGFGLYLFGHFSHRLRDWLAQGIAALTLVLVWNQTDLDGLSWLFAVLFALVMLMVVVYSAAYMKQQAHSNRYYFFLMLMLGSLLGVATADNLGNFYLFWELMTWTSYLLVIHPQSDSALRAGRKYFLMCASGAYVMHFGILLLHAQVGSFEFAAISAGVSQLSPSVAWVALGCFMLGLGVKAGLWPLHSWLPDAHPVAPSSISAPMSAILTKAGLFGLLKLGMMVFGTATLMEMGRIGDWSVFGLLLSLLGVITLLYGEIMALRQDNLKRMLAYSTLAQVGEIAAILGLGTYLSLVGGLAHLANHALFKSLLFLAAGAFIYRTGSKQLSELAGVARQMPVTGLCMAVGLLAIMGLPPFSGFFSKFMMIYAAVAAGQLLLPATILLGSLIGAVYYLRLFRVLYFQKGSARVSDAPASMLLALVVLATLVLLGGLFPDAVLNWVRPAAALLVPPPGNVSVPTLTMAWPLSALFACGGAIVVYLMGRWQLPGSRWAALGVMALALASVLLESQRYDLLSWWFAILITAMGLANLCYAKGYMAHSHSPHRFSFFFLMMIGGLLGVTASEDLFNFFAFWELMSSWTLYFVIIHEESEEALGEGFKYFLFNLVGASALFLGVVMLTAYSGSFSFEALQAATAFMPVSWLALALVLVMAGLLMKAAQLPLRIDVQMHPPTAPTPVSGYISAVLLKSGPYGVLKFLTALGVTTLTARLGGIAELPWLAYGVAVIAAVTLLYAGAMAMVQTGIKRLLIYSTVSQLGYVLLGIALLSPLGLAGGLMHFVNHMLLKNMLFMAAGVILAQAHLESLDDLGGLGRRMPVTFGVFLFAGLSLSGVPPLNGFASKWLIYQASFQSGHYLLGLAALMSSLFTLAAVLKFAHVAFMGQLNPKVAHLKEADWSMRLPMLALMAVSLIVGAFPGMVLVPVAAVIDSLGMASISVSWLGGLPGNGGWHPATLTLAMALLAWGCWGFYRLSNPQRQRVHLHACGVEDIDAAQAHLPASSLYESPKALIRAITRTKPSQGVNHE</sequence>
<dbReference type="InterPro" id="IPR001516">
    <property type="entry name" value="Proton_antipo_N"/>
</dbReference>
<feature type="transmembrane region" description="Helical" evidence="8">
    <location>
        <begin position="1089"/>
        <end position="1114"/>
    </location>
</feature>
<feature type="transmembrane region" description="Helical" evidence="8">
    <location>
        <begin position="928"/>
        <end position="947"/>
    </location>
</feature>
<evidence type="ECO:0000259" key="10">
    <source>
        <dbReference type="Pfam" id="PF00662"/>
    </source>
</evidence>
<feature type="transmembrane region" description="Helical" evidence="8">
    <location>
        <begin position="400"/>
        <end position="422"/>
    </location>
</feature>
<dbReference type="PANTHER" id="PTHR42682">
    <property type="entry name" value="HYDROGENASE-4 COMPONENT F"/>
    <property type="match status" value="1"/>
</dbReference>
<feature type="transmembrane region" description="Helical" evidence="8">
    <location>
        <begin position="953"/>
        <end position="975"/>
    </location>
</feature>
<evidence type="ECO:0000256" key="8">
    <source>
        <dbReference type="SAM" id="Phobius"/>
    </source>
</evidence>
<name>A0A1G8RCG3_9GAMM</name>
<feature type="transmembrane region" description="Helical" evidence="8">
    <location>
        <begin position="834"/>
        <end position="857"/>
    </location>
</feature>
<keyword evidence="11" id="KW-0456">Lyase</keyword>
<evidence type="ECO:0000256" key="3">
    <source>
        <dbReference type="ARBA" id="ARBA00022692"/>
    </source>
</evidence>
<feature type="transmembrane region" description="Helical" evidence="8">
    <location>
        <begin position="274"/>
        <end position="295"/>
    </location>
</feature>
<feature type="domain" description="NADH-Ubiquinone oxidoreductase (complex I) chain 5 N-terminal" evidence="10">
    <location>
        <begin position="272"/>
        <end position="308"/>
    </location>
</feature>
<feature type="transmembrane region" description="Helical" evidence="8">
    <location>
        <begin position="750"/>
        <end position="769"/>
    </location>
</feature>
<keyword evidence="2" id="KW-1003">Cell membrane</keyword>
<organism evidence="11 12">
    <name type="scientific">Ferrimonas sediminum</name>
    <dbReference type="NCBI Taxonomy" id="718193"/>
    <lineage>
        <taxon>Bacteria</taxon>
        <taxon>Pseudomonadati</taxon>
        <taxon>Pseudomonadota</taxon>
        <taxon>Gammaproteobacteria</taxon>
        <taxon>Alteromonadales</taxon>
        <taxon>Ferrimonadaceae</taxon>
        <taxon>Ferrimonas</taxon>
    </lineage>
</organism>
<feature type="transmembrane region" description="Helical" evidence="8">
    <location>
        <begin position="475"/>
        <end position="495"/>
    </location>
</feature>
<evidence type="ECO:0000256" key="6">
    <source>
        <dbReference type="ARBA" id="ARBA00023136"/>
    </source>
</evidence>
<proteinExistence type="predicted"/>
<feature type="domain" description="NADH:quinone oxidoreductase/Mrp antiporter transmembrane" evidence="9">
    <location>
        <begin position="7"/>
        <end position="149"/>
    </location>
</feature>
<keyword evidence="3 7" id="KW-0812">Transmembrane</keyword>
<evidence type="ECO:0000313" key="11">
    <source>
        <dbReference type="EMBL" id="SDJ14225.1"/>
    </source>
</evidence>
<dbReference type="Proteomes" id="UP000199527">
    <property type="component" value="Unassembled WGS sequence"/>
</dbReference>
<evidence type="ECO:0000313" key="12">
    <source>
        <dbReference type="Proteomes" id="UP000199527"/>
    </source>
</evidence>
<feature type="transmembrane region" description="Helical" evidence="8">
    <location>
        <begin position="1135"/>
        <end position="1160"/>
    </location>
</feature>
<feature type="transmembrane region" description="Helical" evidence="8">
    <location>
        <begin position="727"/>
        <end position="744"/>
    </location>
</feature>
<feature type="transmembrane region" description="Helical" evidence="8">
    <location>
        <begin position="805"/>
        <end position="822"/>
    </location>
</feature>
<dbReference type="GO" id="GO:0042773">
    <property type="term" value="P:ATP synthesis coupled electron transport"/>
    <property type="evidence" value="ECO:0007669"/>
    <property type="project" value="InterPro"/>
</dbReference>
<dbReference type="EMBL" id="FNEM01000005">
    <property type="protein sequence ID" value="SDJ14225.1"/>
    <property type="molecule type" value="Genomic_DNA"/>
</dbReference>
<dbReference type="AlphaFoldDB" id="A0A1G8RCG3"/>
<dbReference type="Pfam" id="PF00361">
    <property type="entry name" value="Proton_antipo_M"/>
    <property type="match status" value="3"/>
</dbReference>
<protein>
    <submittedName>
        <fullName evidence="11">Formate hydrogenlyase subunit 3/Multisubunit Na+/H+ antiporter, MnhD subunit</fullName>
    </submittedName>
</protein>
<feature type="transmembrane region" description="Helical" evidence="8">
    <location>
        <begin position="226"/>
        <end position="243"/>
    </location>
</feature>
<gene>
    <name evidence="11" type="ORF">SAMN04488540_105120</name>
</gene>
<feature type="transmembrane region" description="Helical" evidence="8">
    <location>
        <begin position="176"/>
        <end position="198"/>
    </location>
</feature>
<feature type="transmembrane region" description="Helical" evidence="8">
    <location>
        <begin position="443"/>
        <end position="463"/>
    </location>
</feature>
<dbReference type="InterPro" id="IPR052175">
    <property type="entry name" value="ComplexI-like_HydComp"/>
</dbReference>
<feature type="domain" description="NADH:quinone oxidoreductase/Mrp antiporter transmembrane" evidence="9">
    <location>
        <begin position="799"/>
        <end position="1101"/>
    </location>
</feature>
<feature type="transmembrane region" description="Helical" evidence="8">
    <location>
        <begin position="33"/>
        <end position="54"/>
    </location>
</feature>
<feature type="transmembrane region" description="Helical" evidence="8">
    <location>
        <begin position="577"/>
        <end position="597"/>
    </location>
</feature>
<evidence type="ECO:0000256" key="1">
    <source>
        <dbReference type="ARBA" id="ARBA00004651"/>
    </source>
</evidence>
<evidence type="ECO:0000259" key="9">
    <source>
        <dbReference type="Pfam" id="PF00361"/>
    </source>
</evidence>
<feature type="transmembrane region" description="Helical" evidence="8">
    <location>
        <begin position="698"/>
        <end position="718"/>
    </location>
</feature>
<feature type="transmembrane region" description="Helical" evidence="8">
    <location>
        <begin position="537"/>
        <end position="556"/>
    </location>
</feature>
<dbReference type="OrthoDB" id="9768329at2"/>
<feature type="transmembrane region" description="Helical" evidence="8">
    <location>
        <begin position="650"/>
        <end position="669"/>
    </location>
</feature>
<feature type="transmembrane region" description="Helical" evidence="8">
    <location>
        <begin position="6"/>
        <end position="26"/>
    </location>
</feature>
<keyword evidence="6 8" id="KW-0472">Membrane</keyword>
<feature type="transmembrane region" description="Helical" evidence="8">
    <location>
        <begin position="982"/>
        <end position="1002"/>
    </location>
</feature>
<reference evidence="12" key="1">
    <citation type="submission" date="2016-10" db="EMBL/GenBank/DDBJ databases">
        <authorList>
            <person name="Varghese N."/>
            <person name="Submissions S."/>
        </authorList>
    </citation>
    <scope>NUCLEOTIDE SEQUENCE [LARGE SCALE GENOMIC DNA]</scope>
    <source>
        <strain evidence="12">DSM 23317</strain>
    </source>
</reference>
<feature type="domain" description="NADH:quinone oxidoreductase/Mrp antiporter transmembrane" evidence="9">
    <location>
        <begin position="324"/>
        <end position="624"/>
    </location>
</feature>
<feature type="transmembrane region" description="Helical" evidence="8">
    <location>
        <begin position="1051"/>
        <end position="1069"/>
    </location>
</feature>
<accession>A0A1G8RCG3</accession>
<feature type="transmembrane region" description="Helical" evidence="8">
    <location>
        <begin position="507"/>
        <end position="531"/>
    </location>
</feature>
<dbReference type="GO" id="GO:0016491">
    <property type="term" value="F:oxidoreductase activity"/>
    <property type="evidence" value="ECO:0007669"/>
    <property type="project" value="UniProtKB-KW"/>
</dbReference>
<evidence type="ECO:0000256" key="2">
    <source>
        <dbReference type="ARBA" id="ARBA00022475"/>
    </source>
</evidence>
<evidence type="ECO:0000256" key="7">
    <source>
        <dbReference type="RuleBase" id="RU000320"/>
    </source>
</evidence>
<keyword evidence="4 8" id="KW-1133">Transmembrane helix</keyword>
<keyword evidence="12" id="KW-1185">Reference proteome</keyword>
<feature type="transmembrane region" description="Helical" evidence="8">
    <location>
        <begin position="360"/>
        <end position="380"/>
    </location>
</feature>
<comment type="subcellular location">
    <subcellularLocation>
        <location evidence="1">Cell membrane</location>
        <topology evidence="1">Multi-pass membrane protein</topology>
    </subcellularLocation>
    <subcellularLocation>
        <location evidence="7">Membrane</location>
        <topology evidence="7">Multi-pass membrane protein</topology>
    </subcellularLocation>
</comment>
<feature type="transmembrane region" description="Helical" evidence="8">
    <location>
        <begin position="781"/>
        <end position="799"/>
    </location>
</feature>
<dbReference type="InterPro" id="IPR001750">
    <property type="entry name" value="ND/Mrp_TM"/>
</dbReference>
<dbReference type="PANTHER" id="PTHR42682:SF4">
    <property type="entry name" value="NADH-UBIQUINONE_PLASTOQUINONE"/>
    <property type="match status" value="1"/>
</dbReference>